<evidence type="ECO:0000313" key="7">
    <source>
        <dbReference type="EMBL" id="TFJ86865.1"/>
    </source>
</evidence>
<evidence type="ECO:0000313" key="8">
    <source>
        <dbReference type="Proteomes" id="UP000355283"/>
    </source>
</evidence>
<keyword evidence="3" id="KW-0747">Spliceosome</keyword>
<dbReference type="PANTHER" id="PTHR15615">
    <property type="match status" value="1"/>
</dbReference>
<organism evidence="7 8">
    <name type="scientific">Nannochloropsis salina CCMP1776</name>
    <dbReference type="NCBI Taxonomy" id="1027361"/>
    <lineage>
        <taxon>Eukaryota</taxon>
        <taxon>Sar</taxon>
        <taxon>Stramenopiles</taxon>
        <taxon>Ochrophyta</taxon>
        <taxon>Eustigmatophyceae</taxon>
        <taxon>Eustigmatales</taxon>
        <taxon>Monodopsidaceae</taxon>
        <taxon>Microchloropsis</taxon>
        <taxon>Microchloropsis salina</taxon>
    </lineage>
</organism>
<feature type="coiled-coil region" evidence="6">
    <location>
        <begin position="136"/>
        <end position="209"/>
    </location>
</feature>
<accession>A0A4D9DBM6</accession>
<dbReference type="InterPro" id="IPR036915">
    <property type="entry name" value="Cyclin-like_sf"/>
</dbReference>
<dbReference type="OrthoDB" id="337735at2759"/>
<name>A0A4D9DBM6_9STRA</name>
<evidence type="ECO:0000256" key="5">
    <source>
        <dbReference type="ARBA" id="ARBA00023242"/>
    </source>
</evidence>
<comment type="subcellular location">
    <subcellularLocation>
        <location evidence="1">Nucleus</location>
    </subcellularLocation>
</comment>
<keyword evidence="8" id="KW-1185">Reference proteome</keyword>
<dbReference type="GO" id="GO:0019901">
    <property type="term" value="F:protein kinase binding"/>
    <property type="evidence" value="ECO:0007669"/>
    <property type="project" value="InterPro"/>
</dbReference>
<keyword evidence="4" id="KW-0508">mRNA splicing</keyword>
<dbReference type="AlphaFoldDB" id="A0A4D9DBM6"/>
<dbReference type="GO" id="GO:0006397">
    <property type="term" value="P:mRNA processing"/>
    <property type="evidence" value="ECO:0007669"/>
    <property type="project" value="UniProtKB-KW"/>
</dbReference>
<dbReference type="Proteomes" id="UP000355283">
    <property type="component" value="Unassembled WGS sequence"/>
</dbReference>
<evidence type="ECO:0000256" key="1">
    <source>
        <dbReference type="ARBA" id="ARBA00004123"/>
    </source>
</evidence>
<evidence type="ECO:0000256" key="4">
    <source>
        <dbReference type="ARBA" id="ARBA00023187"/>
    </source>
</evidence>
<comment type="caution">
    <text evidence="7">The sequence shown here is derived from an EMBL/GenBank/DDBJ whole genome shotgun (WGS) entry which is preliminary data.</text>
</comment>
<dbReference type="SUPFAM" id="SSF47954">
    <property type="entry name" value="Cyclin-like"/>
    <property type="match status" value="1"/>
</dbReference>
<evidence type="ECO:0000256" key="2">
    <source>
        <dbReference type="ARBA" id="ARBA00022664"/>
    </source>
</evidence>
<dbReference type="InterPro" id="IPR008409">
    <property type="entry name" value="SPF27"/>
</dbReference>
<dbReference type="InterPro" id="IPR013922">
    <property type="entry name" value="Cyclin_PHO80-like"/>
</dbReference>
<dbReference type="CDD" id="cd20558">
    <property type="entry name" value="CYCLIN_ScPCL7-like"/>
    <property type="match status" value="1"/>
</dbReference>
<dbReference type="Pfam" id="PF05700">
    <property type="entry name" value="BCAS2"/>
    <property type="match status" value="1"/>
</dbReference>
<dbReference type="GO" id="GO:0008380">
    <property type="term" value="P:RNA splicing"/>
    <property type="evidence" value="ECO:0007669"/>
    <property type="project" value="UniProtKB-KW"/>
</dbReference>
<dbReference type="EMBL" id="SDOX01000007">
    <property type="protein sequence ID" value="TFJ86865.1"/>
    <property type="molecule type" value="Genomic_DNA"/>
</dbReference>
<keyword evidence="2" id="KW-0507">mRNA processing</keyword>
<dbReference type="Pfam" id="PF08613">
    <property type="entry name" value="Cyclin"/>
    <property type="match status" value="1"/>
</dbReference>
<gene>
    <name evidence="7" type="ORF">NSK_001953</name>
</gene>
<sequence length="973" mass="105454">MHPSLEQLNLDALPYIDGEMDPDIRVRVDQLILEEMRNPRFSKRDYLADRPMPELNFEKSFFIATELERVAAGKPMAPLDESRYAGKKPDPGLQGDLQAWRTALNNLRAQEEHLGNRIVNMELLQNFAPDVWLAYNRELETFKGNLDKELESLRKEAECINLSRKTKQEEVAPRLSNLTRKRDEILYTNLELQKACAMLRMEIKRLRTDVASEAALEGHEKNGNEELYLFAAPSSAGFANALWIVLGASVFDAAVLYPERPHLPLLPRPSLLPVVFSICADGVAALGGISLRENPALPGGDGTKGLAAAVSRHGCAYLVENERAGSGQTGQEAEDLYSEVRLDRLRTISPSLGDAPSLSSLPSLCTLGPSYSSSTLHSSATYSLDPSSLPSSASVAWSCRGRKSVMDKGPEERSRLLVRTLGCVLQKLLDVNKRGESAEGDGNSPTITKFHASRPPSISVAEYLERINKYASCSSECLVLALIYIDRLIQQSNFALTALNVHRVLITAVMLAAKFFDDQYFNNLYYAKVGGVPCKEINALEVEFLFLTNFSLHVTEDVFFRYFHELMNHAAHAACPSCCPRFASSGSKTNLGSGSMAGVTGTTGGGVGGVGRVPSPVFVDGGWLVNRGIGGGRSVSPGMVVTPPLSHRQHLQQQQLVHEQQQEQRRLVLSGGKAGMGGEAQQLVSVDQRQRHFTSYFSCEKGPVPGAYPGSAASLAGHRVSDGFQTSPSCHRPVLQPHEQAPHFQYPHVLYAPVPLSCKPPPRLLASHAPTFYSSHSSNSSSSAVSPAEACGDAGDVLCWGEGVSRPAYYGQERQHAPCNASLASEVASGTCNSRGVGVGSSLQGVGSGFERSVSLESAGNGTAAAAAVARQEHHQRMAGRGGSGAGVAGKCLGTQNRLHHYRPQQHQHQQQQLQPPFYPTHYAPVQQQQQQQQRLQHHYNSAAGMGAGVGLGSRASMCAHTYFQGVQVLMNS</sequence>
<evidence type="ECO:0000256" key="6">
    <source>
        <dbReference type="SAM" id="Coils"/>
    </source>
</evidence>
<keyword evidence="6" id="KW-0175">Coiled coil</keyword>
<proteinExistence type="predicted"/>
<protein>
    <recommendedName>
        <fullName evidence="9">Cyclin-like domain-containing protein</fullName>
    </recommendedName>
</protein>
<reference evidence="7 8" key="1">
    <citation type="submission" date="2019-01" db="EMBL/GenBank/DDBJ databases">
        <title>Nuclear Genome Assembly of the Microalgal Biofuel strain Nannochloropsis salina CCMP1776.</title>
        <authorList>
            <person name="Hovde B."/>
        </authorList>
    </citation>
    <scope>NUCLEOTIDE SEQUENCE [LARGE SCALE GENOMIC DNA]</scope>
    <source>
        <strain evidence="7 8">CCMP1776</strain>
    </source>
</reference>
<dbReference type="GO" id="GO:0005681">
    <property type="term" value="C:spliceosomal complex"/>
    <property type="evidence" value="ECO:0007669"/>
    <property type="project" value="UniProtKB-KW"/>
</dbReference>
<dbReference type="Gene3D" id="1.10.472.10">
    <property type="entry name" value="Cyclin-like"/>
    <property type="match status" value="1"/>
</dbReference>
<dbReference type="PANTHER" id="PTHR15615:SF108">
    <property type="entry name" value="PROTEIN CNPPD1"/>
    <property type="match status" value="1"/>
</dbReference>
<evidence type="ECO:0000256" key="3">
    <source>
        <dbReference type="ARBA" id="ARBA00022728"/>
    </source>
</evidence>
<keyword evidence="5" id="KW-0539">Nucleus</keyword>
<evidence type="ECO:0008006" key="9">
    <source>
        <dbReference type="Google" id="ProtNLM"/>
    </source>
</evidence>